<gene>
    <name evidence="2" type="ORF">CLV82_2720</name>
</gene>
<proteinExistence type="inferred from homology"/>
<comment type="caution">
    <text evidence="2">The sequence shown here is derived from an EMBL/GenBank/DDBJ whole genome shotgun (WGS) entry which is preliminary data.</text>
</comment>
<reference evidence="2 3" key="1">
    <citation type="submission" date="2019-03" db="EMBL/GenBank/DDBJ databases">
        <title>Genomic Encyclopedia of Archaeal and Bacterial Type Strains, Phase II (KMG-II): from individual species to whole genera.</title>
        <authorList>
            <person name="Goeker M."/>
        </authorList>
    </citation>
    <scope>NUCLEOTIDE SEQUENCE [LARGE SCALE GENOMIC DNA]</scope>
    <source>
        <strain evidence="2 3">DSM 18435</strain>
    </source>
</reference>
<dbReference type="Proteomes" id="UP000295468">
    <property type="component" value="Unassembled WGS sequence"/>
</dbReference>
<accession>A0A4R6TFY5</accession>
<dbReference type="PANTHER" id="PTHR33797:SF2">
    <property type="entry name" value="ORGANIC HYDROPEROXIDE RESISTANCE PROTEIN-LIKE"/>
    <property type="match status" value="1"/>
</dbReference>
<dbReference type="NCBIfam" id="TIGR03561">
    <property type="entry name" value="organ_hyd_perox"/>
    <property type="match status" value="1"/>
</dbReference>
<dbReference type="RefSeq" id="WP_133644847.1">
    <property type="nucleotide sequence ID" value="NZ_SNYI01000003.1"/>
</dbReference>
<name>A0A4R6TFY5_9FLAO</name>
<dbReference type="GO" id="GO:0006979">
    <property type="term" value="P:response to oxidative stress"/>
    <property type="evidence" value="ECO:0007669"/>
    <property type="project" value="InterPro"/>
</dbReference>
<dbReference type="InterPro" id="IPR036102">
    <property type="entry name" value="OsmC/Ohrsf"/>
</dbReference>
<evidence type="ECO:0000256" key="1">
    <source>
        <dbReference type="ARBA" id="ARBA00007378"/>
    </source>
</evidence>
<evidence type="ECO:0000313" key="3">
    <source>
        <dbReference type="Proteomes" id="UP000295468"/>
    </source>
</evidence>
<dbReference type="InterPro" id="IPR015946">
    <property type="entry name" value="KH_dom-like_a/b"/>
</dbReference>
<dbReference type="Gene3D" id="2.20.25.10">
    <property type="match status" value="1"/>
</dbReference>
<dbReference type="InterPro" id="IPR019953">
    <property type="entry name" value="OHR"/>
</dbReference>
<keyword evidence="3" id="KW-1185">Reference proteome</keyword>
<organism evidence="2 3">
    <name type="scientific">Zeaxanthinibacter enoshimensis</name>
    <dbReference type="NCBI Taxonomy" id="392009"/>
    <lineage>
        <taxon>Bacteria</taxon>
        <taxon>Pseudomonadati</taxon>
        <taxon>Bacteroidota</taxon>
        <taxon>Flavobacteriia</taxon>
        <taxon>Flavobacteriales</taxon>
        <taxon>Flavobacteriaceae</taxon>
        <taxon>Zeaxanthinibacter</taxon>
    </lineage>
</organism>
<sequence length="139" mass="14535">MKTIFETSATHTGGSKGHVASDAGTIDLDIMPSSAQGNNNKATTPEELLAAGFAASFAGALESAAGEHGINSLEDITVTVHIAGNEDEDGMFLEATLDVYIPEVDKKTGEALVNDAHERCTFSQATQDNITVNLNLLLD</sequence>
<comment type="similarity">
    <text evidence="1">Belongs to the OsmC/Ohr family.</text>
</comment>
<dbReference type="AlphaFoldDB" id="A0A4R6TFY5"/>
<dbReference type="InterPro" id="IPR003718">
    <property type="entry name" value="OsmC/Ohr_fam"/>
</dbReference>
<protein>
    <submittedName>
        <fullName evidence="2">Ohr subfamily peroxiredoxin</fullName>
    </submittedName>
</protein>
<dbReference type="OrthoDB" id="9797508at2"/>
<dbReference type="SUPFAM" id="SSF82784">
    <property type="entry name" value="OsmC-like"/>
    <property type="match status" value="1"/>
</dbReference>
<dbReference type="EMBL" id="SNYI01000003">
    <property type="protein sequence ID" value="TDQ29265.1"/>
    <property type="molecule type" value="Genomic_DNA"/>
</dbReference>
<dbReference type="Pfam" id="PF02566">
    <property type="entry name" value="OsmC"/>
    <property type="match status" value="1"/>
</dbReference>
<dbReference type="PANTHER" id="PTHR33797">
    <property type="entry name" value="ORGANIC HYDROPEROXIDE RESISTANCE PROTEIN-LIKE"/>
    <property type="match status" value="1"/>
</dbReference>
<evidence type="ECO:0000313" key="2">
    <source>
        <dbReference type="EMBL" id="TDQ29265.1"/>
    </source>
</evidence>
<dbReference type="Gene3D" id="3.30.300.20">
    <property type="match status" value="1"/>
</dbReference>